<dbReference type="PANTHER" id="PTHR10688">
    <property type="entry name" value="PWWP DOMAIN-CONTAINING PROTEIN"/>
    <property type="match status" value="1"/>
</dbReference>
<dbReference type="Pfam" id="PF00855">
    <property type="entry name" value="PWWP"/>
    <property type="match status" value="1"/>
</dbReference>
<dbReference type="EMBL" id="JADCNL010000042">
    <property type="protein sequence ID" value="KAG0451845.1"/>
    <property type="molecule type" value="Genomic_DNA"/>
</dbReference>
<keyword evidence="3" id="KW-1185">Reference proteome</keyword>
<dbReference type="Proteomes" id="UP000636800">
    <property type="component" value="Unassembled WGS sequence"/>
</dbReference>
<dbReference type="PANTHER" id="PTHR10688:SF5">
    <property type="entry name" value="PWWP DOMAIN-CONTAINING PROTEIN 1-RELATED"/>
    <property type="match status" value="1"/>
</dbReference>
<accession>A0A835PG87</accession>
<dbReference type="PROSITE" id="PS50812">
    <property type="entry name" value="PWWP"/>
    <property type="match status" value="1"/>
</dbReference>
<gene>
    <name evidence="2" type="ORF">HPP92_026264</name>
</gene>
<organism evidence="2 3">
    <name type="scientific">Vanilla planifolia</name>
    <name type="common">Vanilla</name>
    <dbReference type="NCBI Taxonomy" id="51239"/>
    <lineage>
        <taxon>Eukaryota</taxon>
        <taxon>Viridiplantae</taxon>
        <taxon>Streptophyta</taxon>
        <taxon>Embryophyta</taxon>
        <taxon>Tracheophyta</taxon>
        <taxon>Spermatophyta</taxon>
        <taxon>Magnoliopsida</taxon>
        <taxon>Liliopsida</taxon>
        <taxon>Asparagales</taxon>
        <taxon>Orchidaceae</taxon>
        <taxon>Vanilloideae</taxon>
        <taxon>Vanilleae</taxon>
        <taxon>Vanilla</taxon>
    </lineage>
</organism>
<dbReference type="InterPro" id="IPR000313">
    <property type="entry name" value="PWWP_dom"/>
</dbReference>
<dbReference type="InterPro" id="IPR052657">
    <property type="entry name" value="PDP_family_Arabidopsis"/>
</dbReference>
<feature type="domain" description="PWWP" evidence="1">
    <location>
        <begin position="146"/>
        <end position="203"/>
    </location>
</feature>
<dbReference type="AlphaFoldDB" id="A0A835PG87"/>
<dbReference type="Gene3D" id="2.30.30.140">
    <property type="match status" value="1"/>
</dbReference>
<proteinExistence type="predicted"/>
<comment type="caution">
    <text evidence="2">The sequence shown here is derived from an EMBL/GenBank/DDBJ whole genome shotgun (WGS) entry which is preliminary data.</text>
</comment>
<protein>
    <recommendedName>
        <fullName evidence="1">PWWP domain-containing protein</fullName>
    </recommendedName>
</protein>
<sequence>MHYCTSASTLVIFLLLGLISFRLPLAVMVSIMNDFKVENESASSTTSNTDLSFIGMESLQEGARFSEGGYLGSAHEHRVSSVLDMAQKLPDLEARVSGNVAEGGYGSLAVETKMDMDVGVNDLVSLVEENRIPFLQSGGWMHGFRTGDMVWGKVKSHPWWPGHIFNEAFASLLCEEQKGRPCPGSFFSATAAMDGLILQSSSL</sequence>
<reference evidence="2 3" key="1">
    <citation type="journal article" date="2020" name="Nat. Food">
        <title>A phased Vanilla planifolia genome enables genetic improvement of flavour and production.</title>
        <authorList>
            <person name="Hasing T."/>
            <person name="Tang H."/>
            <person name="Brym M."/>
            <person name="Khazi F."/>
            <person name="Huang T."/>
            <person name="Chambers A.H."/>
        </authorList>
    </citation>
    <scope>NUCLEOTIDE SEQUENCE [LARGE SCALE GENOMIC DNA]</scope>
    <source>
        <tissue evidence="2">Leaf</tissue>
    </source>
</reference>
<name>A0A835PG87_VANPL</name>
<evidence type="ECO:0000313" key="2">
    <source>
        <dbReference type="EMBL" id="KAG0451845.1"/>
    </source>
</evidence>
<evidence type="ECO:0000259" key="1">
    <source>
        <dbReference type="PROSITE" id="PS50812"/>
    </source>
</evidence>
<dbReference type="SUPFAM" id="SSF63748">
    <property type="entry name" value="Tudor/PWWP/MBT"/>
    <property type="match status" value="1"/>
</dbReference>
<evidence type="ECO:0000313" key="3">
    <source>
        <dbReference type="Proteomes" id="UP000636800"/>
    </source>
</evidence>